<dbReference type="Gene3D" id="3.30.70.270">
    <property type="match status" value="1"/>
</dbReference>
<dbReference type="EMBL" id="DTIY01000026">
    <property type="protein sequence ID" value="HGY38965.1"/>
    <property type="molecule type" value="Genomic_DNA"/>
</dbReference>
<dbReference type="InterPro" id="IPR043128">
    <property type="entry name" value="Rev_trsase/Diguanyl_cyclase"/>
</dbReference>
<reference evidence="2" key="1">
    <citation type="journal article" date="2020" name="mSystems">
        <title>Genome- and Community-Level Interaction Insights into Carbon Utilization and Element Cycling Functions of Hydrothermarchaeota in Hydrothermal Sediment.</title>
        <authorList>
            <person name="Zhou Z."/>
            <person name="Liu Y."/>
            <person name="Xu W."/>
            <person name="Pan J."/>
            <person name="Luo Z.H."/>
            <person name="Li M."/>
        </authorList>
    </citation>
    <scope>NUCLEOTIDE SEQUENCE [LARGE SCALE GENOMIC DNA]</scope>
    <source>
        <strain evidence="2">SpSt-82</strain>
    </source>
</reference>
<dbReference type="NCBIfam" id="TIGR00254">
    <property type="entry name" value="GGDEF"/>
    <property type="match status" value="1"/>
</dbReference>
<accession>A0A7V4TIT7</accession>
<name>A0A7V4TIT7_9BACT</name>
<proteinExistence type="predicted"/>
<dbReference type="SUPFAM" id="SSF55073">
    <property type="entry name" value="Nucleotide cyclase"/>
    <property type="match status" value="1"/>
</dbReference>
<dbReference type="AlphaFoldDB" id="A0A7V4TIT7"/>
<dbReference type="InterPro" id="IPR000160">
    <property type="entry name" value="GGDEF_dom"/>
</dbReference>
<protein>
    <submittedName>
        <fullName evidence="2">Diguanylate cyclase</fullName>
    </submittedName>
</protein>
<dbReference type="InterPro" id="IPR029787">
    <property type="entry name" value="Nucleotide_cyclase"/>
</dbReference>
<sequence length="160" mass="18012">MLFLGLAVFSLGIAFVSFLPPASSLDSFLFLRIGDIVRCLKCSFIQDHLANFHAHWGFFEKWLPREVRWAQRTGKTITFAMINIDGLRKVNDEKEHAVEDRVLERFTWAVFRSIRGEDIAVCVGSNEVLFPFSGEESARKALECIVGFLGGFSFSSGVSI</sequence>
<feature type="domain" description="GGDEF" evidence="1">
    <location>
        <begin position="75"/>
        <end position="160"/>
    </location>
</feature>
<evidence type="ECO:0000259" key="1">
    <source>
        <dbReference type="PROSITE" id="PS50887"/>
    </source>
</evidence>
<gene>
    <name evidence="2" type="ORF">ENW11_04030</name>
</gene>
<evidence type="ECO:0000313" key="2">
    <source>
        <dbReference type="EMBL" id="HGY38965.1"/>
    </source>
</evidence>
<organism evidence="2">
    <name type="scientific">Candidatus Caldatribacterium saccharofermentans</name>
    <dbReference type="NCBI Taxonomy" id="1454753"/>
    <lineage>
        <taxon>Bacteria</taxon>
        <taxon>Pseudomonadati</taxon>
        <taxon>Atribacterota</taxon>
        <taxon>Atribacteria</taxon>
        <taxon>Atribacterales</taxon>
        <taxon>Candidatus Caldatribacteriaceae</taxon>
        <taxon>Candidatus Caldatribacterium</taxon>
    </lineage>
</organism>
<dbReference type="Pfam" id="PF00990">
    <property type="entry name" value="GGDEF"/>
    <property type="match status" value="1"/>
</dbReference>
<comment type="caution">
    <text evidence="2">The sequence shown here is derived from an EMBL/GenBank/DDBJ whole genome shotgun (WGS) entry which is preliminary data.</text>
</comment>
<dbReference type="PROSITE" id="PS50887">
    <property type="entry name" value="GGDEF"/>
    <property type="match status" value="1"/>
</dbReference>